<keyword evidence="2" id="KW-1185">Reference proteome</keyword>
<dbReference type="EMBL" id="JACIDH010000001">
    <property type="protein sequence ID" value="MBB3877684.1"/>
    <property type="molecule type" value="Genomic_DNA"/>
</dbReference>
<organism evidence="1 2">
    <name type="scientific">Sphingomonas pseudosanguinis</name>
    <dbReference type="NCBI Taxonomy" id="413712"/>
    <lineage>
        <taxon>Bacteria</taxon>
        <taxon>Pseudomonadati</taxon>
        <taxon>Pseudomonadota</taxon>
        <taxon>Alphaproteobacteria</taxon>
        <taxon>Sphingomonadales</taxon>
        <taxon>Sphingomonadaceae</taxon>
        <taxon>Sphingomonas</taxon>
    </lineage>
</organism>
<sequence>MRDSQTFAAHAERCHREAEDSPLALVRERARRAEAAWTLLAERSLKTEAIRDARQQREAAALLVQDLN</sequence>
<protein>
    <submittedName>
        <fullName evidence="1">Uncharacterized protein</fullName>
    </submittedName>
</protein>
<gene>
    <name evidence="1" type="ORF">GGR48_000087</name>
</gene>
<evidence type="ECO:0000313" key="1">
    <source>
        <dbReference type="EMBL" id="MBB3877684.1"/>
    </source>
</evidence>
<dbReference type="Proteomes" id="UP000538670">
    <property type="component" value="Unassembled WGS sequence"/>
</dbReference>
<reference evidence="1 2" key="1">
    <citation type="submission" date="2020-08" db="EMBL/GenBank/DDBJ databases">
        <title>Genomic Encyclopedia of Type Strains, Phase IV (KMG-IV): sequencing the most valuable type-strain genomes for metagenomic binning, comparative biology and taxonomic classification.</title>
        <authorList>
            <person name="Goeker M."/>
        </authorList>
    </citation>
    <scope>NUCLEOTIDE SEQUENCE [LARGE SCALE GENOMIC DNA]</scope>
    <source>
        <strain evidence="1 2">DSM 19512</strain>
    </source>
</reference>
<dbReference type="AlphaFoldDB" id="A0A7W6A5U0"/>
<accession>A0A7W6A5U0</accession>
<evidence type="ECO:0000313" key="2">
    <source>
        <dbReference type="Proteomes" id="UP000538670"/>
    </source>
</evidence>
<comment type="caution">
    <text evidence="1">The sequence shown here is derived from an EMBL/GenBank/DDBJ whole genome shotgun (WGS) entry which is preliminary data.</text>
</comment>
<proteinExistence type="predicted"/>
<dbReference type="RefSeq" id="WP_183949754.1">
    <property type="nucleotide sequence ID" value="NZ_CP189888.1"/>
</dbReference>
<name>A0A7W6A5U0_9SPHN</name>